<dbReference type="InterPro" id="IPR002372">
    <property type="entry name" value="PQQ_rpt_dom"/>
</dbReference>
<keyword evidence="3" id="KW-1185">Reference proteome</keyword>
<evidence type="ECO:0000313" key="3">
    <source>
        <dbReference type="Proteomes" id="UP000318053"/>
    </source>
</evidence>
<dbReference type="Gene3D" id="2.130.10.10">
    <property type="entry name" value="YVTN repeat-like/Quinoprotein amine dehydrogenase"/>
    <property type="match status" value="1"/>
</dbReference>
<organism evidence="2 3">
    <name type="scientific">Allorhodopirellula solitaria</name>
    <dbReference type="NCBI Taxonomy" id="2527987"/>
    <lineage>
        <taxon>Bacteria</taxon>
        <taxon>Pseudomonadati</taxon>
        <taxon>Planctomycetota</taxon>
        <taxon>Planctomycetia</taxon>
        <taxon>Pirellulales</taxon>
        <taxon>Pirellulaceae</taxon>
        <taxon>Allorhodopirellula</taxon>
    </lineage>
</organism>
<reference evidence="2 3" key="1">
    <citation type="submission" date="2019-02" db="EMBL/GenBank/DDBJ databases">
        <title>Deep-cultivation of Planctomycetes and their phenomic and genomic characterization uncovers novel biology.</title>
        <authorList>
            <person name="Wiegand S."/>
            <person name="Jogler M."/>
            <person name="Boedeker C."/>
            <person name="Pinto D."/>
            <person name="Vollmers J."/>
            <person name="Rivas-Marin E."/>
            <person name="Kohn T."/>
            <person name="Peeters S.H."/>
            <person name="Heuer A."/>
            <person name="Rast P."/>
            <person name="Oberbeckmann S."/>
            <person name="Bunk B."/>
            <person name="Jeske O."/>
            <person name="Meyerdierks A."/>
            <person name="Storesund J.E."/>
            <person name="Kallscheuer N."/>
            <person name="Luecker S."/>
            <person name="Lage O.M."/>
            <person name="Pohl T."/>
            <person name="Merkel B.J."/>
            <person name="Hornburger P."/>
            <person name="Mueller R.-W."/>
            <person name="Bruemmer F."/>
            <person name="Labrenz M."/>
            <person name="Spormann A.M."/>
            <person name="Op Den Camp H."/>
            <person name="Overmann J."/>
            <person name="Amann R."/>
            <person name="Jetten M.S.M."/>
            <person name="Mascher T."/>
            <person name="Medema M.H."/>
            <person name="Devos D.P."/>
            <person name="Kaster A.-K."/>
            <person name="Ovreas L."/>
            <person name="Rohde M."/>
            <person name="Galperin M.Y."/>
            <person name="Jogler C."/>
        </authorList>
    </citation>
    <scope>NUCLEOTIDE SEQUENCE [LARGE SCALE GENOMIC DNA]</scope>
    <source>
        <strain evidence="2 3">CA85</strain>
    </source>
</reference>
<dbReference type="Pfam" id="PF13360">
    <property type="entry name" value="PQQ_2"/>
    <property type="match status" value="1"/>
</dbReference>
<comment type="caution">
    <text evidence="2">The sequence shown here is derived from an EMBL/GenBank/DDBJ whole genome shotgun (WGS) entry which is preliminary data.</text>
</comment>
<dbReference type="EMBL" id="SJPK01000003">
    <property type="protein sequence ID" value="TWT73202.1"/>
    <property type="molecule type" value="Genomic_DNA"/>
</dbReference>
<gene>
    <name evidence="2" type="ORF">CA85_16690</name>
</gene>
<sequence length="423" mass="45687">MMYRSMILRSRLFGMVFAVVLAIAAIGAGDVEAGDWPQILGPNRDGQAADESIAAWQDEPAVRWRVKCGAGYSGVVVAHGRVFLWHREGDSECLDCLSAADGSRQWRAEFPAIYRGGVNADRGPRSVPLVSGDQVFVYGAAGDLHAVNVSDGSTQWSRELRSDYDAEDGYFGAGGSPLLSGQVLIVPVGGENHAGLVAVDRQTGKTRWTAVDQEAAYASPVTIEIEGQARVVAVLRLKTVMLDPVTGEVLSEVDFGKRGPTVNAATPLVDHEKIFLTAAYGVGCRMLDMSATPPQDLWRSRDVISSHYVTPVRIDDYLYAITGREDYGTGELMCVRWSDGKVAWNQPDLGTAHLIAAGERVLAQCVSGRLVLFAADPKKFRSLAEVELPAGIYRSLPALVDGTLYCRRTISATEGELLAIELK</sequence>
<dbReference type="PANTHER" id="PTHR34512">
    <property type="entry name" value="CELL SURFACE PROTEIN"/>
    <property type="match status" value="1"/>
</dbReference>
<evidence type="ECO:0000259" key="1">
    <source>
        <dbReference type="Pfam" id="PF13360"/>
    </source>
</evidence>
<dbReference type="Proteomes" id="UP000318053">
    <property type="component" value="Unassembled WGS sequence"/>
</dbReference>
<accession>A0A5C5YHS3</accession>
<dbReference type="InterPro" id="IPR011047">
    <property type="entry name" value="Quinoprotein_ADH-like_sf"/>
</dbReference>
<proteinExistence type="predicted"/>
<dbReference type="SUPFAM" id="SSF50998">
    <property type="entry name" value="Quinoprotein alcohol dehydrogenase-like"/>
    <property type="match status" value="1"/>
</dbReference>
<protein>
    <submittedName>
        <fullName evidence="2">Outer membrane biogenesis protein BamB</fullName>
    </submittedName>
</protein>
<dbReference type="AlphaFoldDB" id="A0A5C5YHS3"/>
<dbReference type="OrthoDB" id="9815737at2"/>
<dbReference type="PANTHER" id="PTHR34512:SF30">
    <property type="entry name" value="OUTER MEMBRANE PROTEIN ASSEMBLY FACTOR BAMB"/>
    <property type="match status" value="1"/>
</dbReference>
<dbReference type="InterPro" id="IPR015943">
    <property type="entry name" value="WD40/YVTN_repeat-like_dom_sf"/>
</dbReference>
<evidence type="ECO:0000313" key="2">
    <source>
        <dbReference type="EMBL" id="TWT73202.1"/>
    </source>
</evidence>
<feature type="domain" description="Pyrrolo-quinoline quinone repeat" evidence="1">
    <location>
        <begin position="95"/>
        <end position="346"/>
    </location>
</feature>
<name>A0A5C5YHS3_9BACT</name>